<gene>
    <name evidence="2" type="ORF">ACFQZU_23260</name>
</gene>
<evidence type="ECO:0000313" key="2">
    <source>
        <dbReference type="EMBL" id="MFD0804214.1"/>
    </source>
</evidence>
<name>A0ABW3BN41_9ACTN</name>
<dbReference type="Gene3D" id="3.90.850.10">
    <property type="entry name" value="Fumarylacetoacetase-like, C-terminal domain"/>
    <property type="match status" value="1"/>
</dbReference>
<dbReference type="InterPro" id="IPR011234">
    <property type="entry name" value="Fumarylacetoacetase-like_C"/>
</dbReference>
<proteinExistence type="predicted"/>
<reference evidence="3" key="1">
    <citation type="journal article" date="2019" name="Int. J. Syst. Evol. Microbiol.">
        <title>The Global Catalogue of Microorganisms (GCM) 10K type strain sequencing project: providing services to taxonomists for standard genome sequencing and annotation.</title>
        <authorList>
            <consortium name="The Broad Institute Genomics Platform"/>
            <consortium name="The Broad Institute Genome Sequencing Center for Infectious Disease"/>
            <person name="Wu L."/>
            <person name="Ma J."/>
        </authorList>
    </citation>
    <scope>NUCLEOTIDE SEQUENCE [LARGE SCALE GENOMIC DNA]</scope>
    <source>
        <strain evidence="3">CCUG 63369</strain>
    </source>
</reference>
<feature type="non-terminal residue" evidence="2">
    <location>
        <position position="1"/>
    </location>
</feature>
<feature type="non-terminal residue" evidence="2">
    <location>
        <position position="231"/>
    </location>
</feature>
<dbReference type="PANTHER" id="PTHR43069:SF2">
    <property type="entry name" value="FUMARYLACETOACETASE"/>
    <property type="match status" value="1"/>
</dbReference>
<dbReference type="Pfam" id="PF01557">
    <property type="entry name" value="FAA_hydrolase"/>
    <property type="match status" value="1"/>
</dbReference>
<keyword evidence="2" id="KW-0378">Hydrolase</keyword>
<dbReference type="EMBL" id="JBHTHR010001457">
    <property type="protein sequence ID" value="MFD0804214.1"/>
    <property type="molecule type" value="Genomic_DNA"/>
</dbReference>
<dbReference type="Proteomes" id="UP001596956">
    <property type="component" value="Unassembled WGS sequence"/>
</dbReference>
<dbReference type="SUPFAM" id="SSF56529">
    <property type="entry name" value="FAH"/>
    <property type="match status" value="1"/>
</dbReference>
<keyword evidence="3" id="KW-1185">Reference proteome</keyword>
<accession>A0ABW3BN41</accession>
<evidence type="ECO:0000259" key="1">
    <source>
        <dbReference type="Pfam" id="PF01557"/>
    </source>
</evidence>
<feature type="domain" description="Fumarylacetoacetase-like C-terminal" evidence="1">
    <location>
        <begin position="16"/>
        <end position="219"/>
    </location>
</feature>
<dbReference type="InterPro" id="IPR036663">
    <property type="entry name" value="Fumarylacetoacetase_C_sf"/>
</dbReference>
<comment type="caution">
    <text evidence="2">The sequence shown here is derived from an EMBL/GenBank/DDBJ whole genome shotgun (WGS) entry which is preliminary data.</text>
</comment>
<organism evidence="2 3">
    <name type="scientific">Streptomonospora algeriensis</name>
    <dbReference type="NCBI Taxonomy" id="995084"/>
    <lineage>
        <taxon>Bacteria</taxon>
        <taxon>Bacillati</taxon>
        <taxon>Actinomycetota</taxon>
        <taxon>Actinomycetes</taxon>
        <taxon>Streptosporangiales</taxon>
        <taxon>Nocardiopsidaceae</taxon>
        <taxon>Streptomonospora</taxon>
    </lineage>
</organism>
<dbReference type="InterPro" id="IPR005959">
    <property type="entry name" value="Fumarylacetoacetase"/>
</dbReference>
<sequence length="231" mass="24045">PVGQYAHSDGTGPLVGPSTRVDAEAHLGFVVGVPTSLGRSVPVGGFVEHVFGVVLMADFNARDFQAWEGLPLGSLAGSSFAAPVSPWVLPTDALGAARFRGREQSPPPMPHLARPADWGLRIRVEIALNGEVVSRPPYGAMYWTPDQLLAHLTGNGAALRTGDLYTSGAVSGGERGQRGSLLELEEAGEAPLRLSDGSARSFLRDGDTVRIGAWAPGMGGGAIRLGEVEAT</sequence>
<protein>
    <submittedName>
        <fullName evidence="2">Fumarylacetoacetate hydrolase family protein</fullName>
    </submittedName>
</protein>
<dbReference type="PANTHER" id="PTHR43069">
    <property type="entry name" value="FUMARYLACETOACETASE"/>
    <property type="match status" value="1"/>
</dbReference>
<evidence type="ECO:0000313" key="3">
    <source>
        <dbReference type="Proteomes" id="UP001596956"/>
    </source>
</evidence>
<dbReference type="GO" id="GO:0016787">
    <property type="term" value="F:hydrolase activity"/>
    <property type="evidence" value="ECO:0007669"/>
    <property type="project" value="UniProtKB-KW"/>
</dbReference>